<evidence type="ECO:0000313" key="2">
    <source>
        <dbReference type="EMBL" id="CAD8134972.1"/>
    </source>
</evidence>
<dbReference type="AlphaFoldDB" id="A0A8S1S5V8"/>
<dbReference type="OMA" id="WYDQNID"/>
<name>A0A8S1S5V8_PAROT</name>
<feature type="region of interest" description="Disordered" evidence="1">
    <location>
        <begin position="206"/>
        <end position="226"/>
    </location>
</feature>
<feature type="compositionally biased region" description="Polar residues" evidence="1">
    <location>
        <begin position="206"/>
        <end position="222"/>
    </location>
</feature>
<evidence type="ECO:0000313" key="3">
    <source>
        <dbReference type="Proteomes" id="UP000683925"/>
    </source>
</evidence>
<organism evidence="2 3">
    <name type="scientific">Paramecium octaurelia</name>
    <dbReference type="NCBI Taxonomy" id="43137"/>
    <lineage>
        <taxon>Eukaryota</taxon>
        <taxon>Sar</taxon>
        <taxon>Alveolata</taxon>
        <taxon>Ciliophora</taxon>
        <taxon>Intramacronucleata</taxon>
        <taxon>Oligohymenophorea</taxon>
        <taxon>Peniculida</taxon>
        <taxon>Parameciidae</taxon>
        <taxon>Paramecium</taxon>
    </lineage>
</organism>
<dbReference type="OrthoDB" id="296678at2759"/>
<keyword evidence="3" id="KW-1185">Reference proteome</keyword>
<reference evidence="2" key="1">
    <citation type="submission" date="2021-01" db="EMBL/GenBank/DDBJ databases">
        <authorList>
            <consortium name="Genoscope - CEA"/>
            <person name="William W."/>
        </authorList>
    </citation>
    <scope>NUCLEOTIDE SEQUENCE</scope>
</reference>
<protein>
    <submittedName>
        <fullName evidence="2">Uncharacterized protein</fullName>
    </submittedName>
</protein>
<sequence>MSANCIEEKKFAQINDELTIDNMDQSTTNQSKQSNATLSMAFPNAENNYRYKPIKTQRSLLTLTPQISQRRSSRSLIEQTYVIEEEPQIQGQNEVFLIYWYDQNIDHKYEMIIQAHNNITIGDLIQLFIQQFNDQNQYLQTPFSSDVHNTNIYELYIPKKKKGTPNEDFPAFANQTMLNQTNLKEFSLKITTKQITNYSSTLINSQNSSAAKSNTKQRQSLTNSSQKKKKNFFQKLFFCCNHQAEEF</sequence>
<evidence type="ECO:0000256" key="1">
    <source>
        <dbReference type="SAM" id="MobiDB-lite"/>
    </source>
</evidence>
<dbReference type="EMBL" id="CAJJDP010000005">
    <property type="protein sequence ID" value="CAD8134972.1"/>
    <property type="molecule type" value="Genomic_DNA"/>
</dbReference>
<gene>
    <name evidence="2" type="ORF">POCTA_138.1.T0060142</name>
</gene>
<comment type="caution">
    <text evidence="2">The sequence shown here is derived from an EMBL/GenBank/DDBJ whole genome shotgun (WGS) entry which is preliminary data.</text>
</comment>
<proteinExistence type="predicted"/>
<accession>A0A8S1S5V8</accession>
<dbReference type="Proteomes" id="UP000683925">
    <property type="component" value="Unassembled WGS sequence"/>
</dbReference>